<dbReference type="PROSITE" id="PS51257">
    <property type="entry name" value="PROKAR_LIPOPROTEIN"/>
    <property type="match status" value="1"/>
</dbReference>
<evidence type="ECO:0000256" key="1">
    <source>
        <dbReference type="SAM" id="MobiDB-lite"/>
    </source>
</evidence>
<organism evidence="2 3">
    <name type="scientific">Actinoalloteichus fjordicus</name>
    <dbReference type="NCBI Taxonomy" id="1612552"/>
    <lineage>
        <taxon>Bacteria</taxon>
        <taxon>Bacillati</taxon>
        <taxon>Actinomycetota</taxon>
        <taxon>Actinomycetes</taxon>
        <taxon>Pseudonocardiales</taxon>
        <taxon>Pseudonocardiaceae</taxon>
        <taxon>Actinoalloteichus</taxon>
    </lineage>
</organism>
<evidence type="ECO:0000313" key="3">
    <source>
        <dbReference type="Proteomes" id="UP000185511"/>
    </source>
</evidence>
<dbReference type="AlphaFoldDB" id="A0AAC9LJ57"/>
<dbReference type="Proteomes" id="UP000185511">
    <property type="component" value="Chromosome"/>
</dbReference>
<dbReference type="EMBL" id="CP016076">
    <property type="protein sequence ID" value="APU17805.1"/>
    <property type="molecule type" value="Genomic_DNA"/>
</dbReference>
<evidence type="ECO:0008006" key="4">
    <source>
        <dbReference type="Google" id="ProtNLM"/>
    </source>
</evidence>
<keyword evidence="3" id="KW-1185">Reference proteome</keyword>
<reference evidence="3" key="1">
    <citation type="submission" date="2016-06" db="EMBL/GenBank/DDBJ databases">
        <title>Complete genome sequence of Actinoalloteichus fjordicus DSM 46855 (=ADI127-17), type strain of the new species Actinoalloteichus fjordicus.</title>
        <authorList>
            <person name="Ruckert C."/>
            <person name="Nouioui I."/>
            <person name="Willmese J."/>
            <person name="van Wezel G."/>
            <person name="Klenk H.-P."/>
            <person name="Kalinowski J."/>
            <person name="Zotchev S.B."/>
        </authorList>
    </citation>
    <scope>NUCLEOTIDE SEQUENCE [LARGE SCALE GENOMIC DNA]</scope>
    <source>
        <strain evidence="3">ADI127-7</strain>
    </source>
</reference>
<feature type="region of interest" description="Disordered" evidence="1">
    <location>
        <begin position="23"/>
        <end position="51"/>
    </location>
</feature>
<proteinExistence type="predicted"/>
<sequence>MGRGRSAPAAVLLSLLLSTGCSGPPAPPRDVEHGGAAGRQGAADEAPNEQAEEHRELIRAYFAGLNSAGLAGREAQRDFFERTGHPGQGTPCDLGELTISIEPTLSTLRTDPHWQPAGGQSPDGVSYVVAVSAVWRQGGSTVSNQISGQHLVVSDDTVYGFAPCPR</sequence>
<protein>
    <recommendedName>
        <fullName evidence="4">Lipoprotein</fullName>
    </recommendedName>
</protein>
<gene>
    <name evidence="2" type="ORF">UA74_29065</name>
</gene>
<dbReference type="RefSeq" id="WP_075743050.1">
    <property type="nucleotide sequence ID" value="NZ_CP016076.1"/>
</dbReference>
<accession>A0AAC9LJ57</accession>
<evidence type="ECO:0000313" key="2">
    <source>
        <dbReference type="EMBL" id="APU17805.1"/>
    </source>
</evidence>
<dbReference type="KEGG" id="acad:UA74_29065"/>
<name>A0AAC9LJ57_9PSEU</name>